<evidence type="ECO:0000313" key="1">
    <source>
        <dbReference type="EMBL" id="KAG8008246.1"/>
    </source>
</evidence>
<dbReference type="Proteomes" id="UP000805704">
    <property type="component" value="Chromosome 19"/>
</dbReference>
<sequence length="506" mass="55154">MDVGGNLLPNTINPNHFPAKLWRLVNNPANEAICWDSEGTLIIIDQLLFEKQILSLDAKNSDNADAFKTTNFSSFVRQLNLYGFKKADPAIQDNAHSSGDNKWFHHFYNPNFKRNHPELLGSLMRLTVDNKAKMKTGVPVTRQTPTRFQQLGSSSGFSPTNETSPRPYYLNKAQAMAVYNGTPIPPQYLIRGHGAALSPTIFASNKGIPASLCHQYAGIASRSTPVHIQQGLQPRYPVNMCHGDHNLEPQKNEHQEEEKCDVSMDTIFQIADEVMKTPPGTCLVRAVPLEKLGPVIVSTSSISASTSKPASTMQDNPLCDTPIIMSTSGSTYVDKEQEELVLSVPEQMPEDAIFEKHILLPPSRLSAVLACFEVHHVRPGTAAAAEAMTVPQRRLAGLWPWLLMAALQVVLGQPGLESERPALRAVIKVALLNHEPTGKPITLEGVFVGGSAGFAEGKLMQTPTCVSESIAQAFGLMVSPEQGSDKTGALQHRKLPCPPSSTRDGC</sequence>
<keyword evidence="1" id="KW-0346">Stress response</keyword>
<accession>A0ACB7F1Q2</accession>
<protein>
    <submittedName>
        <fullName evidence="1">Heat shock factor protein 5</fullName>
    </submittedName>
</protein>
<proteinExistence type="predicted"/>
<dbReference type="EMBL" id="CM024807">
    <property type="protein sequence ID" value="KAG8008246.1"/>
    <property type="molecule type" value="Genomic_DNA"/>
</dbReference>
<reference evidence="1" key="1">
    <citation type="submission" date="2020-04" db="EMBL/GenBank/DDBJ databases">
        <title>A chromosome-scale assembly and high-density genetic map of the yellow drum (Nibea albiflora) genome.</title>
        <authorList>
            <person name="Xu D."/>
            <person name="Zhang W."/>
            <person name="Chen R."/>
            <person name="Tan P."/>
            <person name="Wang L."/>
            <person name="Song H."/>
            <person name="Tian L."/>
            <person name="Zhu Q."/>
            <person name="Wang B."/>
        </authorList>
    </citation>
    <scope>NUCLEOTIDE SEQUENCE</scope>
    <source>
        <strain evidence="1">ZJHYS-2018</strain>
    </source>
</reference>
<name>A0ACB7F1Q2_NIBAL</name>
<keyword evidence="2" id="KW-1185">Reference proteome</keyword>
<organism evidence="1 2">
    <name type="scientific">Nibea albiflora</name>
    <name type="common">Yellow drum</name>
    <name type="synonym">Corvina albiflora</name>
    <dbReference type="NCBI Taxonomy" id="240163"/>
    <lineage>
        <taxon>Eukaryota</taxon>
        <taxon>Metazoa</taxon>
        <taxon>Chordata</taxon>
        <taxon>Craniata</taxon>
        <taxon>Vertebrata</taxon>
        <taxon>Euteleostomi</taxon>
        <taxon>Actinopterygii</taxon>
        <taxon>Neopterygii</taxon>
        <taxon>Teleostei</taxon>
        <taxon>Neoteleostei</taxon>
        <taxon>Acanthomorphata</taxon>
        <taxon>Eupercaria</taxon>
        <taxon>Sciaenidae</taxon>
        <taxon>Nibea</taxon>
    </lineage>
</organism>
<evidence type="ECO:0000313" key="2">
    <source>
        <dbReference type="Proteomes" id="UP000805704"/>
    </source>
</evidence>
<comment type="caution">
    <text evidence="1">The sequence shown here is derived from an EMBL/GenBank/DDBJ whole genome shotgun (WGS) entry which is preliminary data.</text>
</comment>
<gene>
    <name evidence="1" type="primary">HSF5</name>
    <name evidence="1" type="ORF">GBF38_019331</name>
</gene>